<organism evidence="4">
    <name type="scientific">Ceratitis capitata</name>
    <name type="common">Mediterranean fruit fly</name>
    <name type="synonym">Tephritis capitata</name>
    <dbReference type="NCBI Taxonomy" id="7213"/>
    <lineage>
        <taxon>Eukaryota</taxon>
        <taxon>Metazoa</taxon>
        <taxon>Ecdysozoa</taxon>
        <taxon>Arthropoda</taxon>
        <taxon>Hexapoda</taxon>
        <taxon>Insecta</taxon>
        <taxon>Pterygota</taxon>
        <taxon>Neoptera</taxon>
        <taxon>Endopterygota</taxon>
        <taxon>Diptera</taxon>
        <taxon>Brachycera</taxon>
        <taxon>Muscomorpha</taxon>
        <taxon>Tephritoidea</taxon>
        <taxon>Tephritidae</taxon>
        <taxon>Ceratitis</taxon>
        <taxon>Ceratitis</taxon>
    </lineage>
</organism>
<dbReference type="GeneID" id="105665085"/>
<feature type="domain" description="Kazal-like" evidence="2">
    <location>
        <begin position="113"/>
        <end position="166"/>
    </location>
</feature>
<dbReference type="SMART" id="SM00280">
    <property type="entry name" value="KAZAL"/>
    <property type="match status" value="2"/>
</dbReference>
<feature type="signal peptide" evidence="1">
    <location>
        <begin position="1"/>
        <end position="24"/>
    </location>
</feature>
<dbReference type="InterPro" id="IPR002350">
    <property type="entry name" value="Kazal_dom"/>
</dbReference>
<protein>
    <submittedName>
        <fullName evidence="3">(Mediterranean fruit fly) hypothetical protein</fullName>
    </submittedName>
    <submittedName>
        <fullName evidence="4">Serine protease inhibitor dipetalogastin</fullName>
    </submittedName>
</protein>
<dbReference type="Gene3D" id="3.30.60.30">
    <property type="match status" value="2"/>
</dbReference>
<accession>W8BWY9</accession>
<dbReference type="PANTHER" id="PTHR21131">
    <property type="entry name" value="SERINE-TYPE ENDOPEPTIDASE INHIBITOR"/>
    <property type="match status" value="1"/>
</dbReference>
<evidence type="ECO:0000256" key="1">
    <source>
        <dbReference type="SAM" id="SignalP"/>
    </source>
</evidence>
<evidence type="ECO:0000259" key="2">
    <source>
        <dbReference type="PROSITE" id="PS51465"/>
    </source>
</evidence>
<reference evidence="4" key="2">
    <citation type="journal article" date="2014" name="BMC Genomics">
        <title>A genomic perspective to assessing quality of mass-reared SIT flies used in Mediterranean fruit fly (Ceratitis capitata) eradication in California.</title>
        <authorList>
            <person name="Calla B."/>
            <person name="Hall B."/>
            <person name="Hou S."/>
            <person name="Geib S.M."/>
        </authorList>
    </citation>
    <scope>NUCLEOTIDE SEQUENCE</scope>
</reference>
<dbReference type="Pfam" id="PF00050">
    <property type="entry name" value="Kazal_1"/>
    <property type="match status" value="2"/>
</dbReference>
<dbReference type="InterPro" id="IPR053265">
    <property type="entry name" value="Serpin"/>
</dbReference>
<evidence type="ECO:0000313" key="3">
    <source>
        <dbReference type="EMBL" id="CAD6998169.1"/>
    </source>
</evidence>
<dbReference type="AlphaFoldDB" id="W8BWY9"/>
<feature type="domain" description="Kazal-like" evidence="2">
    <location>
        <begin position="36"/>
        <end position="89"/>
    </location>
</feature>
<dbReference type="KEGG" id="ccat:105665085"/>
<reference evidence="4" key="1">
    <citation type="submission" date="2013-07" db="EMBL/GenBank/DDBJ databases">
        <authorList>
            <person name="Geib S."/>
        </authorList>
    </citation>
    <scope>NUCLEOTIDE SEQUENCE</scope>
</reference>
<dbReference type="PROSITE" id="PS51465">
    <property type="entry name" value="KAZAL_2"/>
    <property type="match status" value="2"/>
</dbReference>
<proteinExistence type="evidence at transcript level"/>
<evidence type="ECO:0000313" key="4">
    <source>
        <dbReference type="EMBL" id="JAC03763.1"/>
    </source>
</evidence>
<feature type="chain" id="PRO_5036288252" evidence="1">
    <location>
        <begin position="25"/>
        <end position="174"/>
    </location>
</feature>
<dbReference type="Proteomes" id="UP000606786">
    <property type="component" value="Unassembled WGS sequence"/>
</dbReference>
<dbReference type="PANTHER" id="PTHR21131:SF0">
    <property type="entry name" value="GEO10195P1-RELATED"/>
    <property type="match status" value="1"/>
</dbReference>
<dbReference type="CDD" id="cd00104">
    <property type="entry name" value="KAZAL_FS"/>
    <property type="match status" value="2"/>
</dbReference>
<dbReference type="OrthoDB" id="328123at2759"/>
<sequence>MHFSVKYSISLLFLLSLCIYQTHASIGAEAAPLNATDDLESCICGRQYTPVCASDSKTYGNRCLYECARKKLNAQGRSLSLVRSGVCPGEPVGRRNAKATAAETVVESAAEEDTDLDACICDRSLQPVCGSDLRTYGNRCLFDCKRSVLARLGKVLSLLREGACSEKVVEDGDL</sequence>
<keyword evidence="5" id="KW-1185">Reference proteome</keyword>
<dbReference type="GO" id="GO:0005615">
    <property type="term" value="C:extracellular space"/>
    <property type="evidence" value="ECO:0007669"/>
    <property type="project" value="TreeGrafter"/>
</dbReference>
<evidence type="ECO:0000313" key="5">
    <source>
        <dbReference type="Proteomes" id="UP000606786"/>
    </source>
</evidence>
<dbReference type="EMBL" id="CAJHJT010000012">
    <property type="protein sequence ID" value="CAD6998169.1"/>
    <property type="molecule type" value="Genomic_DNA"/>
</dbReference>
<name>W8BWY9_CERCA</name>
<dbReference type="InterPro" id="IPR036058">
    <property type="entry name" value="Kazal_dom_sf"/>
</dbReference>
<gene>
    <name evidence="4" type="primary">DPGN</name>
    <name evidence="3" type="ORF">CCAP1982_LOCUS6785</name>
</gene>
<dbReference type="SUPFAM" id="SSF100895">
    <property type="entry name" value="Kazal-type serine protease inhibitors"/>
    <property type="match status" value="2"/>
</dbReference>
<dbReference type="EMBL" id="GAMC01002793">
    <property type="protein sequence ID" value="JAC03763.1"/>
    <property type="molecule type" value="mRNA"/>
</dbReference>
<reference evidence="3" key="3">
    <citation type="submission" date="2020-11" db="EMBL/GenBank/DDBJ databases">
        <authorList>
            <person name="Whitehead M."/>
        </authorList>
    </citation>
    <scope>NUCLEOTIDE SEQUENCE</scope>
    <source>
        <strain evidence="3">EGII</strain>
    </source>
</reference>
<dbReference type="PROSITE" id="PS00282">
    <property type="entry name" value="KAZAL_1"/>
    <property type="match status" value="1"/>
</dbReference>
<keyword evidence="1" id="KW-0732">Signal</keyword>